<evidence type="ECO:0000256" key="1">
    <source>
        <dbReference type="ARBA" id="ARBA00004496"/>
    </source>
</evidence>
<dbReference type="PROSITE" id="PS50084">
    <property type="entry name" value="KH_TYPE_1"/>
    <property type="match status" value="1"/>
</dbReference>
<dbReference type="Proteomes" id="UP000249046">
    <property type="component" value="Unassembled WGS sequence"/>
</dbReference>
<feature type="binding site" evidence="9">
    <location>
        <position position="487"/>
    </location>
    <ligand>
        <name>Mg(2+)</name>
        <dbReference type="ChEBI" id="CHEBI:18420"/>
    </ligand>
</feature>
<dbReference type="NCBIfam" id="NF008805">
    <property type="entry name" value="PRK11824.1"/>
    <property type="match status" value="1"/>
</dbReference>
<dbReference type="FunFam" id="3.30.230.70:FF:000001">
    <property type="entry name" value="Polyribonucleotide nucleotidyltransferase"/>
    <property type="match status" value="1"/>
</dbReference>
<evidence type="ECO:0000256" key="6">
    <source>
        <dbReference type="ARBA" id="ARBA00022723"/>
    </source>
</evidence>
<dbReference type="EC" id="2.7.7.8" evidence="9"/>
<comment type="function">
    <text evidence="9">Involved in mRNA degradation. Catalyzes the phosphorolysis of single-stranded polyribonucleotides processively in the 3'- to 5'-direction.</text>
</comment>
<dbReference type="SUPFAM" id="SSF54211">
    <property type="entry name" value="Ribosomal protein S5 domain 2-like"/>
    <property type="match status" value="2"/>
</dbReference>
<evidence type="ECO:0000256" key="3">
    <source>
        <dbReference type="ARBA" id="ARBA00022490"/>
    </source>
</evidence>
<dbReference type="GO" id="GO:0006402">
    <property type="term" value="P:mRNA catabolic process"/>
    <property type="evidence" value="ECO:0007669"/>
    <property type="project" value="UniProtKB-UniRule"/>
</dbReference>
<dbReference type="CDD" id="cd11364">
    <property type="entry name" value="RNase_PH_PNPase_2"/>
    <property type="match status" value="1"/>
</dbReference>
<keyword evidence="3 9" id="KW-0963">Cytoplasm</keyword>
<proteinExistence type="inferred from homology"/>
<organism evidence="11 12">
    <name type="scientific">Rhodanobacter denitrificans</name>
    <dbReference type="NCBI Taxonomy" id="666685"/>
    <lineage>
        <taxon>Bacteria</taxon>
        <taxon>Pseudomonadati</taxon>
        <taxon>Pseudomonadota</taxon>
        <taxon>Gammaproteobacteria</taxon>
        <taxon>Lysobacterales</taxon>
        <taxon>Rhodanobacteraceae</taxon>
        <taxon>Rhodanobacter</taxon>
    </lineage>
</organism>
<dbReference type="CDD" id="cd04472">
    <property type="entry name" value="S1_PNPase"/>
    <property type="match status" value="1"/>
</dbReference>
<dbReference type="InterPro" id="IPR012340">
    <property type="entry name" value="NA-bd_OB-fold"/>
</dbReference>
<evidence type="ECO:0000256" key="7">
    <source>
        <dbReference type="ARBA" id="ARBA00022842"/>
    </source>
</evidence>
<feature type="binding site" evidence="9">
    <location>
        <position position="493"/>
    </location>
    <ligand>
        <name>Mg(2+)</name>
        <dbReference type="ChEBI" id="CHEBI:18420"/>
    </ligand>
</feature>
<dbReference type="SUPFAM" id="SSF46915">
    <property type="entry name" value="Polynucleotide phosphorylase/guanosine pentaphosphate synthase (PNPase/GPSI), domain 3"/>
    <property type="match status" value="1"/>
</dbReference>
<name>A0A2W5KGX8_9GAMM</name>
<dbReference type="EMBL" id="QFPO01000008">
    <property type="protein sequence ID" value="PZQ14105.1"/>
    <property type="molecule type" value="Genomic_DNA"/>
</dbReference>
<dbReference type="Pfam" id="PF01138">
    <property type="entry name" value="RNase_PH"/>
    <property type="match status" value="2"/>
</dbReference>
<comment type="subcellular location">
    <subcellularLocation>
        <location evidence="1 9">Cytoplasm</location>
    </subcellularLocation>
</comment>
<dbReference type="GO" id="GO:0000287">
    <property type="term" value="F:magnesium ion binding"/>
    <property type="evidence" value="ECO:0007669"/>
    <property type="project" value="UniProtKB-UniRule"/>
</dbReference>
<dbReference type="InterPro" id="IPR027408">
    <property type="entry name" value="PNPase/RNase_PH_dom_sf"/>
</dbReference>
<dbReference type="InterPro" id="IPR015847">
    <property type="entry name" value="ExoRNase_PH_dom2"/>
</dbReference>
<feature type="domain" description="S1 motif" evidence="10">
    <location>
        <begin position="623"/>
        <end position="691"/>
    </location>
</feature>
<dbReference type="FunFam" id="2.40.50.140:FF:000023">
    <property type="entry name" value="Polyribonucleotide nucleotidyltransferase"/>
    <property type="match status" value="1"/>
</dbReference>
<evidence type="ECO:0000256" key="9">
    <source>
        <dbReference type="HAMAP-Rule" id="MF_01595"/>
    </source>
</evidence>
<comment type="similarity">
    <text evidence="2 9">Belongs to the polyribonucleotide nucleotidyltransferase family.</text>
</comment>
<dbReference type="NCBIfam" id="TIGR03591">
    <property type="entry name" value="polynuc_phos"/>
    <property type="match status" value="1"/>
</dbReference>
<dbReference type="SMART" id="SM00322">
    <property type="entry name" value="KH"/>
    <property type="match status" value="1"/>
</dbReference>
<dbReference type="InterPro" id="IPR020568">
    <property type="entry name" value="Ribosomal_Su5_D2-typ_SF"/>
</dbReference>
<keyword evidence="4 9" id="KW-0808">Transferase</keyword>
<gene>
    <name evidence="9 11" type="primary">pnp</name>
    <name evidence="11" type="ORF">DI564_10610</name>
</gene>
<comment type="subunit">
    <text evidence="9">Component of the RNA degradosome, which is a multiprotein complex involved in RNA processing and mRNA degradation.</text>
</comment>
<dbReference type="InterPro" id="IPR012162">
    <property type="entry name" value="PNPase"/>
</dbReference>
<dbReference type="FunFam" id="3.30.1370.10:FF:000001">
    <property type="entry name" value="Polyribonucleotide nucleotidyltransferase"/>
    <property type="match status" value="1"/>
</dbReference>
<keyword evidence="8 9" id="KW-0694">RNA-binding</keyword>
<dbReference type="GO" id="GO:0006396">
    <property type="term" value="P:RNA processing"/>
    <property type="evidence" value="ECO:0007669"/>
    <property type="project" value="InterPro"/>
</dbReference>
<protein>
    <recommendedName>
        <fullName evidence="9">Polyribonucleotide nucleotidyltransferase</fullName>
        <ecNumber evidence="9">2.7.7.8</ecNumber>
    </recommendedName>
    <alternativeName>
        <fullName evidence="9">Polynucleotide phosphorylase</fullName>
        <shortName evidence="9">PNPase</shortName>
    </alternativeName>
</protein>
<dbReference type="InterPro" id="IPR004087">
    <property type="entry name" value="KH_dom"/>
</dbReference>
<dbReference type="FunFam" id="3.30.230.70:FF:000002">
    <property type="entry name" value="Polyribonucleotide nucleotidyltransferase"/>
    <property type="match status" value="1"/>
</dbReference>
<dbReference type="SUPFAM" id="SSF50249">
    <property type="entry name" value="Nucleic acid-binding proteins"/>
    <property type="match status" value="1"/>
</dbReference>
<reference evidence="11 12" key="1">
    <citation type="submission" date="2017-08" db="EMBL/GenBank/DDBJ databases">
        <title>Infants hospitalized years apart are colonized by the same room-sourced microbial strains.</title>
        <authorList>
            <person name="Brooks B."/>
            <person name="Olm M.R."/>
            <person name="Firek B.A."/>
            <person name="Baker R."/>
            <person name="Thomas B.C."/>
            <person name="Morowitz M.J."/>
            <person name="Banfield J.F."/>
        </authorList>
    </citation>
    <scope>NUCLEOTIDE SEQUENCE [LARGE SCALE GENOMIC DNA]</scope>
    <source>
        <strain evidence="11">S2_005_003_R2_42</strain>
    </source>
</reference>
<dbReference type="Pfam" id="PF03726">
    <property type="entry name" value="PNPase"/>
    <property type="match status" value="1"/>
</dbReference>
<dbReference type="InterPro" id="IPR003029">
    <property type="entry name" value="S1_domain"/>
</dbReference>
<dbReference type="SMART" id="SM00316">
    <property type="entry name" value="S1"/>
    <property type="match status" value="1"/>
</dbReference>
<evidence type="ECO:0000313" key="11">
    <source>
        <dbReference type="EMBL" id="PZQ14105.1"/>
    </source>
</evidence>
<dbReference type="Pfam" id="PF03725">
    <property type="entry name" value="RNase_PH_C"/>
    <property type="match status" value="2"/>
</dbReference>
<dbReference type="GO" id="GO:0004654">
    <property type="term" value="F:polyribonucleotide nucleotidyltransferase activity"/>
    <property type="evidence" value="ECO:0007669"/>
    <property type="project" value="UniProtKB-UniRule"/>
</dbReference>
<dbReference type="GO" id="GO:0003723">
    <property type="term" value="F:RNA binding"/>
    <property type="evidence" value="ECO:0007669"/>
    <property type="project" value="UniProtKB-UniRule"/>
</dbReference>
<dbReference type="Pfam" id="PF00013">
    <property type="entry name" value="KH_1"/>
    <property type="match status" value="1"/>
</dbReference>
<dbReference type="Gene3D" id="3.30.1370.10">
    <property type="entry name" value="K Homology domain, type 1"/>
    <property type="match status" value="1"/>
</dbReference>
<dbReference type="PROSITE" id="PS50126">
    <property type="entry name" value="S1"/>
    <property type="match status" value="1"/>
</dbReference>
<keyword evidence="6 9" id="KW-0479">Metal-binding</keyword>
<dbReference type="InterPro" id="IPR036456">
    <property type="entry name" value="PNPase_PH_RNA-bd_sf"/>
</dbReference>
<dbReference type="CDD" id="cd11363">
    <property type="entry name" value="RNase_PH_PNPase_1"/>
    <property type="match status" value="1"/>
</dbReference>
<evidence type="ECO:0000313" key="12">
    <source>
        <dbReference type="Proteomes" id="UP000249046"/>
    </source>
</evidence>
<dbReference type="InterPro" id="IPR015848">
    <property type="entry name" value="PNPase_PH_RNA-bd_bac/org-type"/>
</dbReference>
<dbReference type="PANTHER" id="PTHR11252">
    <property type="entry name" value="POLYRIBONUCLEOTIDE NUCLEOTIDYLTRANSFERASE"/>
    <property type="match status" value="1"/>
</dbReference>
<dbReference type="GO" id="GO:0005829">
    <property type="term" value="C:cytosol"/>
    <property type="evidence" value="ECO:0007669"/>
    <property type="project" value="TreeGrafter"/>
</dbReference>
<dbReference type="GO" id="GO:0000175">
    <property type="term" value="F:3'-5'-RNA exonuclease activity"/>
    <property type="evidence" value="ECO:0007669"/>
    <property type="project" value="TreeGrafter"/>
</dbReference>
<comment type="caution">
    <text evidence="11">The sequence shown here is derived from an EMBL/GenBank/DDBJ whole genome shotgun (WGS) entry which is preliminary data.</text>
</comment>
<evidence type="ECO:0000256" key="4">
    <source>
        <dbReference type="ARBA" id="ARBA00022679"/>
    </source>
</evidence>
<dbReference type="PIRSF" id="PIRSF005499">
    <property type="entry name" value="PNPase"/>
    <property type="match status" value="1"/>
</dbReference>
<evidence type="ECO:0000256" key="8">
    <source>
        <dbReference type="ARBA" id="ARBA00022884"/>
    </source>
</evidence>
<dbReference type="InterPro" id="IPR004088">
    <property type="entry name" value="KH_dom_type_1"/>
</dbReference>
<dbReference type="PANTHER" id="PTHR11252:SF0">
    <property type="entry name" value="POLYRIBONUCLEOTIDE NUCLEOTIDYLTRANSFERASE 1, MITOCHONDRIAL"/>
    <property type="match status" value="1"/>
</dbReference>
<sequence>MAKISKTFQYGNHQVTLETGEIARQAGGAVVVSMSGTVVLVTVVAAAKPREGQDFFPLTVDYQEKFYSAGRIPGGFFKREGRPTEKETLTSRLIDRPVRPLFPEEFKNEVQVIANVLSLNPEVDGDIPALLGASAALSLAGIPFKGPIGAARVGYANGQYLLNPTASELKTSELDLVVAGTSNAVLMVESEAKLLSEEVMLGAVMFGHHQMQAAIRAIAELAQEAAKPSWDWQPPPRNEALVAAIKDKLGNELAQAFQVRDKLQRRDAIAALKREVLDSLKDTAETNGWAAADLAKEFAELEYRTMRDSVLQTKVRIDGRNLDDVRPITVRVGVLPRTHGSALFTRGETQALVTVTLGTTRDAQIIDAPEGESKDTFLFHYNFPPFSVGETGRMAGPKRREVGHGRLAKRGVQAVKPSIEQFPYVLRVVSEITESNGSSSMASVCGSSLAMMDAGVPLKAPVAGIAMGLVKEGNDFVVLSDILGDEDHLGDMDFKVAGTAEGISALQMDIKIDGITEEIMRTALAQAQRGRLHILGEMNKVITSARTEMSEFAPRLLTIKIHPDKIREVIGKGGATIRSITEETGTTIDITDDGTVVIASVNREAADAAKRRIEQIVSDVEPGRIYEGKVAKLMDFGAFVTILPGKDGLVHVSQISNERVEKVSDKLKEGDIVKVKVLEVDKQGRIRLSMKAVAEEEGAA</sequence>
<comment type="catalytic activity">
    <reaction evidence="9">
        <text>RNA(n+1) + phosphate = RNA(n) + a ribonucleoside 5'-diphosphate</text>
        <dbReference type="Rhea" id="RHEA:22096"/>
        <dbReference type="Rhea" id="RHEA-COMP:14527"/>
        <dbReference type="Rhea" id="RHEA-COMP:17342"/>
        <dbReference type="ChEBI" id="CHEBI:43474"/>
        <dbReference type="ChEBI" id="CHEBI:57930"/>
        <dbReference type="ChEBI" id="CHEBI:140395"/>
        <dbReference type="EC" id="2.7.7.8"/>
    </reaction>
</comment>
<keyword evidence="7 9" id="KW-0460">Magnesium</keyword>
<evidence type="ECO:0000259" key="10">
    <source>
        <dbReference type="PROSITE" id="PS50126"/>
    </source>
</evidence>
<dbReference type="SUPFAM" id="SSF54791">
    <property type="entry name" value="Eukaryotic type KH-domain (KH-domain type I)"/>
    <property type="match status" value="1"/>
</dbReference>
<comment type="cofactor">
    <cofactor evidence="9">
        <name>Mg(2+)</name>
        <dbReference type="ChEBI" id="CHEBI:18420"/>
    </cofactor>
</comment>
<dbReference type="Pfam" id="PF00575">
    <property type="entry name" value="S1"/>
    <property type="match status" value="1"/>
</dbReference>
<dbReference type="InterPro" id="IPR001247">
    <property type="entry name" value="ExoRNase_PH_dom1"/>
</dbReference>
<dbReference type="InterPro" id="IPR036345">
    <property type="entry name" value="ExoRNase_PH_dom2_sf"/>
</dbReference>
<dbReference type="Gene3D" id="3.30.230.70">
    <property type="entry name" value="GHMP Kinase, N-terminal domain"/>
    <property type="match status" value="2"/>
</dbReference>
<dbReference type="InterPro" id="IPR036612">
    <property type="entry name" value="KH_dom_type_1_sf"/>
</dbReference>
<dbReference type="SUPFAM" id="SSF55666">
    <property type="entry name" value="Ribonuclease PH domain 2-like"/>
    <property type="match status" value="2"/>
</dbReference>
<dbReference type="AlphaFoldDB" id="A0A2W5KGX8"/>
<dbReference type="Gene3D" id="2.40.50.140">
    <property type="entry name" value="Nucleic acid-binding proteins"/>
    <property type="match status" value="1"/>
</dbReference>
<evidence type="ECO:0000256" key="2">
    <source>
        <dbReference type="ARBA" id="ARBA00007404"/>
    </source>
</evidence>
<dbReference type="CDD" id="cd02393">
    <property type="entry name" value="KH-I_PNPase"/>
    <property type="match status" value="1"/>
</dbReference>
<keyword evidence="5 9" id="KW-0548">Nucleotidyltransferase</keyword>
<evidence type="ECO:0000256" key="5">
    <source>
        <dbReference type="ARBA" id="ARBA00022695"/>
    </source>
</evidence>
<accession>A0A2W5KGX8</accession>
<dbReference type="HAMAP" id="MF_01595">
    <property type="entry name" value="PNPase"/>
    <property type="match status" value="1"/>
</dbReference>